<sequence length="675" mass="66926">MFKVHVITAHDSHFAGGKHAFLSMASALACEGFEVHVVSVASRSKVLVHAGMQGLLPRLSFARPGVVSWREAQRLHHHVVLNDTEPAAAAATATAAGGSDSSINTPAAPVTGLTTELLGRVAACVRGLVNAPFPAAAAAPAEQEGQLEQQRLAAAAAASTAADAGQATAVTHSGAAAAAPSAESGSLTGLLQGAWVLVDADESQRLVVAPLAASPLEPAATTSAATPAPAGAPPALGLQTEPAPGGPSTLFETVVGAAPPRRCVALVQNVHFLPLGPSGTGPRSPALLAAWRRLGGVVAVSGFVAGYLQEHWPQAAAAAATAPAAATAAAAVAVAGHADVGAEEAAGAGAEAQGAAGGGAVEEVEAAMPPVRVVPLATWGVFGRQPLPDLSPAAHEALLAWRAAPAQRRAADTGESAGAAPAAPGKEFTGTEGGAQAAAGEAAAADASAPAVGGPAVDVAVLKLTPEKGCSVVAELARRLAGRVRFRVVAGDPAVARALEPLVVAGAVQLWEPQPSVTPVLQGCVAVLAPSLWLEAWGMVVTEALLHGLPALVSDLGGLPEAGMGVCPAVPVEAVRIPVDAAGVPDWAARQYPRQDVGAWEAALLALLLGTGAGGAGDCDADKQQQQRLVGGGSCGEGCQDAWRCVSVSGRRAALAHVGGARGYLRDMLVWLGGL</sequence>
<reference evidence="2 3" key="1">
    <citation type="journal article" date="2007" name="Science">
        <title>The Chlamydomonas genome reveals the evolution of key animal and plant functions.</title>
        <authorList>
            <person name="Merchant S.S."/>
            <person name="Prochnik S.E."/>
            <person name="Vallon O."/>
            <person name="Harris E.H."/>
            <person name="Karpowicz S.J."/>
            <person name="Witman G.B."/>
            <person name="Terry A."/>
            <person name="Salamov A."/>
            <person name="Fritz-Laylin L.K."/>
            <person name="Marechal-Drouard L."/>
            <person name="Marshall W.F."/>
            <person name="Qu L.H."/>
            <person name="Nelson D.R."/>
            <person name="Sanderfoot A.A."/>
            <person name="Spalding M.H."/>
            <person name="Kapitonov V.V."/>
            <person name="Ren Q."/>
            <person name="Ferris P."/>
            <person name="Lindquist E."/>
            <person name="Shapiro H."/>
            <person name="Lucas S.M."/>
            <person name="Grimwood J."/>
            <person name="Schmutz J."/>
            <person name="Cardol P."/>
            <person name="Cerutti H."/>
            <person name="Chanfreau G."/>
            <person name="Chen C.L."/>
            <person name="Cognat V."/>
            <person name="Croft M.T."/>
            <person name="Dent R."/>
            <person name="Dutcher S."/>
            <person name="Fernandez E."/>
            <person name="Fukuzawa H."/>
            <person name="Gonzalez-Ballester D."/>
            <person name="Gonzalez-Halphen D."/>
            <person name="Hallmann A."/>
            <person name="Hanikenne M."/>
            <person name="Hippler M."/>
            <person name="Inwood W."/>
            <person name="Jabbari K."/>
            <person name="Kalanon M."/>
            <person name="Kuras R."/>
            <person name="Lefebvre P.A."/>
            <person name="Lemaire S.D."/>
            <person name="Lobanov A.V."/>
            <person name="Lohr M."/>
            <person name="Manuell A."/>
            <person name="Meier I."/>
            <person name="Mets L."/>
            <person name="Mittag M."/>
            <person name="Mittelmeier T."/>
            <person name="Moroney J.V."/>
            <person name="Moseley J."/>
            <person name="Napoli C."/>
            <person name="Nedelcu A.M."/>
            <person name="Niyogi K."/>
            <person name="Novoselov S.V."/>
            <person name="Paulsen I.T."/>
            <person name="Pazour G."/>
            <person name="Purton S."/>
            <person name="Ral J.P."/>
            <person name="Riano-Pachon D.M."/>
            <person name="Riekhof W."/>
            <person name="Rymarquis L."/>
            <person name="Schroda M."/>
            <person name="Stern D."/>
            <person name="Umen J."/>
            <person name="Willows R."/>
            <person name="Wilson N."/>
            <person name="Zimmer S.L."/>
            <person name="Allmer J."/>
            <person name="Balk J."/>
            <person name="Bisova K."/>
            <person name="Chen C.J."/>
            <person name="Elias M."/>
            <person name="Gendler K."/>
            <person name="Hauser C."/>
            <person name="Lamb M.R."/>
            <person name="Ledford H."/>
            <person name="Long J.C."/>
            <person name="Minagawa J."/>
            <person name="Page M.D."/>
            <person name="Pan J."/>
            <person name="Pootakham W."/>
            <person name="Roje S."/>
            <person name="Rose A."/>
            <person name="Stahlberg E."/>
            <person name="Terauchi A.M."/>
            <person name="Yang P."/>
            <person name="Ball S."/>
            <person name="Bowler C."/>
            <person name="Dieckmann C.L."/>
            <person name="Gladyshev V.N."/>
            <person name="Green P."/>
            <person name="Jorgensen R."/>
            <person name="Mayfield S."/>
            <person name="Mueller-Roeber B."/>
            <person name="Rajamani S."/>
            <person name="Sayre R.T."/>
            <person name="Brokstein P."/>
            <person name="Dubchak I."/>
            <person name="Goodstein D."/>
            <person name="Hornick L."/>
            <person name="Huang Y.W."/>
            <person name="Jhaveri J."/>
            <person name="Luo Y."/>
            <person name="Martinez D."/>
            <person name="Ngau W.C."/>
            <person name="Otillar B."/>
            <person name="Poliakov A."/>
            <person name="Porter A."/>
            <person name="Szajkowski L."/>
            <person name="Werner G."/>
            <person name="Zhou K."/>
            <person name="Grigoriev I.V."/>
            <person name="Rokhsar D.S."/>
            <person name="Grossman A.R."/>
        </authorList>
    </citation>
    <scope>NUCLEOTIDE SEQUENCE [LARGE SCALE GENOMIC DNA]</scope>
    <source>
        <strain evidence="3">CC-503</strain>
    </source>
</reference>
<evidence type="ECO:0000313" key="2">
    <source>
        <dbReference type="EMBL" id="PNW70399.1"/>
    </source>
</evidence>
<dbReference type="GeneID" id="66057011"/>
<dbReference type="PROSITE" id="PS51257">
    <property type="entry name" value="PROKAR_LIPOPROTEIN"/>
    <property type="match status" value="1"/>
</dbReference>
<protein>
    <submittedName>
        <fullName evidence="2">Uncharacterized protein</fullName>
    </submittedName>
</protein>
<dbReference type="Gramene" id="PNW70399">
    <property type="protein sequence ID" value="PNW70399"/>
    <property type="gene ID" value="CHLRE_17g718185v5"/>
</dbReference>
<dbReference type="Gene3D" id="3.40.50.2000">
    <property type="entry name" value="Glycogen Phosphorylase B"/>
    <property type="match status" value="1"/>
</dbReference>
<feature type="compositionally biased region" description="Low complexity" evidence="1">
    <location>
        <begin position="220"/>
        <end position="238"/>
    </location>
</feature>
<dbReference type="Proteomes" id="UP000006906">
    <property type="component" value="Chromosome 17"/>
</dbReference>
<dbReference type="KEGG" id="cre:CHLRE_17g718185v5"/>
<dbReference type="SUPFAM" id="SSF53756">
    <property type="entry name" value="UDP-Glycosyltransferase/glycogen phosphorylase"/>
    <property type="match status" value="1"/>
</dbReference>
<evidence type="ECO:0000256" key="1">
    <source>
        <dbReference type="SAM" id="MobiDB-lite"/>
    </source>
</evidence>
<dbReference type="EMBL" id="CM008978">
    <property type="protein sequence ID" value="PNW70399.1"/>
    <property type="molecule type" value="Genomic_DNA"/>
</dbReference>
<dbReference type="AlphaFoldDB" id="A0A2K3CQ39"/>
<proteinExistence type="predicted"/>
<dbReference type="Pfam" id="PF13692">
    <property type="entry name" value="Glyco_trans_1_4"/>
    <property type="match status" value="1"/>
</dbReference>
<dbReference type="STRING" id="3055.A0A2K3CQ39"/>
<accession>A0A2K3CQ39</accession>
<organism evidence="2 3">
    <name type="scientific">Chlamydomonas reinhardtii</name>
    <name type="common">Chlamydomonas smithii</name>
    <dbReference type="NCBI Taxonomy" id="3055"/>
    <lineage>
        <taxon>Eukaryota</taxon>
        <taxon>Viridiplantae</taxon>
        <taxon>Chlorophyta</taxon>
        <taxon>core chlorophytes</taxon>
        <taxon>Chlorophyceae</taxon>
        <taxon>CS clade</taxon>
        <taxon>Chlamydomonadales</taxon>
        <taxon>Chlamydomonadaceae</taxon>
        <taxon>Chlamydomonas</taxon>
    </lineage>
</organism>
<name>A0A2K3CQ39_CHLRE</name>
<dbReference type="GO" id="GO:0016757">
    <property type="term" value="F:glycosyltransferase activity"/>
    <property type="evidence" value="ECO:0000318"/>
    <property type="project" value="GO_Central"/>
</dbReference>
<feature type="region of interest" description="Disordered" evidence="1">
    <location>
        <begin position="409"/>
        <end position="439"/>
    </location>
</feature>
<gene>
    <name evidence="2" type="ORF">CHLRE_17g718185v5</name>
</gene>
<dbReference type="OrthoDB" id="546977at2759"/>
<evidence type="ECO:0000313" key="3">
    <source>
        <dbReference type="Proteomes" id="UP000006906"/>
    </source>
</evidence>
<dbReference type="InParanoid" id="A0A2K3CQ39"/>
<feature type="region of interest" description="Disordered" evidence="1">
    <location>
        <begin position="220"/>
        <end position="244"/>
    </location>
</feature>
<keyword evidence="3" id="KW-1185">Reference proteome</keyword>
<dbReference type="RefSeq" id="XP_042914665.1">
    <property type="nucleotide sequence ID" value="XM_043072206.1"/>
</dbReference>